<dbReference type="SUPFAM" id="SSF52317">
    <property type="entry name" value="Class I glutamine amidotransferase-like"/>
    <property type="match status" value="1"/>
</dbReference>
<keyword evidence="4" id="KW-0658">Purine biosynthesis</keyword>
<accession>W2V0P1</accession>
<organism evidence="8 9">
    <name type="scientific">Candidatus Xenolissoclinum pacificiensis L6</name>
    <dbReference type="NCBI Taxonomy" id="1401685"/>
    <lineage>
        <taxon>Bacteria</taxon>
        <taxon>Pseudomonadati</taxon>
        <taxon>Pseudomonadota</taxon>
        <taxon>Alphaproteobacteria</taxon>
        <taxon>Rickettsiales</taxon>
        <taxon>Anaplasmataceae</taxon>
        <taxon>Candidatus Xenolissoclinum</taxon>
    </lineage>
</organism>
<keyword evidence="9" id="KW-1185">Reference proteome</keyword>
<sequence>MHFNTFLEMSSSNTKRKDLNTFDVLVFPGGFSYADSLGAGVFMAFKLELAREWLQDFIVSKKLILGICNGCQILLRFFKNLGISITINTGKNFICNWQELEVKKTSIWFKKQNQSLALPIAHKEGRFQGDIPQNLIALTYKNTPNGSAHDVAAITDTTGQILFSMPHPERAIQDHHQPMYHYHLECIKRSSKYLEPQDNIFDNAYSYFMQ</sequence>
<dbReference type="PATRIC" id="fig|1401685.3.peg.73"/>
<keyword evidence="6" id="KW-0067">ATP-binding</keyword>
<dbReference type="Gene3D" id="3.40.50.880">
    <property type="match status" value="1"/>
</dbReference>
<keyword evidence="3" id="KW-0547">Nucleotide-binding</keyword>
<dbReference type="GO" id="GO:0004642">
    <property type="term" value="F:phosphoribosylformylglycinamidine synthase activity"/>
    <property type="evidence" value="ECO:0007669"/>
    <property type="project" value="InterPro"/>
</dbReference>
<dbReference type="PANTHER" id="PTHR47552:SF1">
    <property type="entry name" value="PHOSPHORIBOSYLFORMYLGLYCINAMIDINE SYNTHASE SUBUNIT PURQ"/>
    <property type="match status" value="1"/>
</dbReference>
<comment type="caution">
    <text evidence="8">The sequence shown here is derived from an EMBL/GenBank/DDBJ whole genome shotgun (WGS) entry which is preliminary data.</text>
</comment>
<dbReference type="STRING" id="1401685.P857_840"/>
<dbReference type="InterPro" id="IPR010075">
    <property type="entry name" value="PRibForGlyAmidine_synth_PurQ"/>
</dbReference>
<evidence type="ECO:0000313" key="9">
    <source>
        <dbReference type="Proteomes" id="UP000018951"/>
    </source>
</evidence>
<evidence type="ECO:0000256" key="5">
    <source>
        <dbReference type="ARBA" id="ARBA00022801"/>
    </source>
</evidence>
<evidence type="ECO:0000313" key="8">
    <source>
        <dbReference type="EMBL" id="ETO91670.1"/>
    </source>
</evidence>
<dbReference type="EMBL" id="AXCJ01000001">
    <property type="protein sequence ID" value="ETO91670.1"/>
    <property type="molecule type" value="Genomic_DNA"/>
</dbReference>
<dbReference type="Proteomes" id="UP000018951">
    <property type="component" value="Unassembled WGS sequence"/>
</dbReference>
<evidence type="ECO:0000256" key="6">
    <source>
        <dbReference type="ARBA" id="ARBA00022840"/>
    </source>
</evidence>
<keyword evidence="7" id="KW-0315">Glutamine amidotransferase</keyword>
<dbReference type="PANTHER" id="PTHR47552">
    <property type="entry name" value="PHOSPHORIBOSYLFORMYLGLYCINAMIDINE SYNTHASE SUBUNIT PURQ"/>
    <property type="match status" value="1"/>
</dbReference>
<evidence type="ECO:0000256" key="1">
    <source>
        <dbReference type="ARBA" id="ARBA00022490"/>
    </source>
</evidence>
<dbReference type="GO" id="GO:0005524">
    <property type="term" value="F:ATP binding"/>
    <property type="evidence" value="ECO:0007669"/>
    <property type="project" value="UniProtKB-KW"/>
</dbReference>
<evidence type="ECO:0000256" key="4">
    <source>
        <dbReference type="ARBA" id="ARBA00022755"/>
    </source>
</evidence>
<dbReference type="Pfam" id="PF13507">
    <property type="entry name" value="GATase_5"/>
    <property type="match status" value="1"/>
</dbReference>
<reference evidence="8 9" key="1">
    <citation type="journal article" date="2013" name="PLoS ONE">
        <title>Bacterial endosymbiosis in a chordate host: long-term co-evolution and conservation of secondary metabolism.</title>
        <authorList>
            <person name="Kwan J.C."/>
            <person name="Schmidt E.W."/>
        </authorList>
    </citation>
    <scope>NUCLEOTIDE SEQUENCE [LARGE SCALE GENOMIC DNA]</scope>
    <source>
        <strain evidence="9">L6</strain>
    </source>
</reference>
<dbReference type="GO" id="GO:0006189">
    <property type="term" value="P:'de novo' IMP biosynthetic process"/>
    <property type="evidence" value="ECO:0007669"/>
    <property type="project" value="InterPro"/>
</dbReference>
<evidence type="ECO:0000256" key="7">
    <source>
        <dbReference type="ARBA" id="ARBA00022962"/>
    </source>
</evidence>
<gene>
    <name evidence="8" type="primary">purQ</name>
    <name evidence="8" type="ORF">P857_840</name>
</gene>
<protein>
    <submittedName>
        <fullName evidence="8">Phosphoribosylformylglycinamidine synthase 1</fullName>
    </submittedName>
</protein>
<dbReference type="GO" id="GO:0016787">
    <property type="term" value="F:hydrolase activity"/>
    <property type="evidence" value="ECO:0007669"/>
    <property type="project" value="UniProtKB-KW"/>
</dbReference>
<dbReference type="AlphaFoldDB" id="W2V0P1"/>
<name>W2V0P1_9RICK</name>
<evidence type="ECO:0000256" key="2">
    <source>
        <dbReference type="ARBA" id="ARBA00022598"/>
    </source>
</evidence>
<keyword evidence="5" id="KW-0378">Hydrolase</keyword>
<dbReference type="PROSITE" id="PS51273">
    <property type="entry name" value="GATASE_TYPE_1"/>
    <property type="match status" value="1"/>
</dbReference>
<proteinExistence type="predicted"/>
<dbReference type="SMART" id="SM01211">
    <property type="entry name" value="GATase_5"/>
    <property type="match status" value="1"/>
</dbReference>
<dbReference type="InterPro" id="IPR029062">
    <property type="entry name" value="Class_I_gatase-like"/>
</dbReference>
<keyword evidence="2" id="KW-0436">Ligase</keyword>
<evidence type="ECO:0000256" key="3">
    <source>
        <dbReference type="ARBA" id="ARBA00022741"/>
    </source>
</evidence>
<keyword evidence="1" id="KW-0963">Cytoplasm</keyword>